<dbReference type="Pfam" id="PF00581">
    <property type="entry name" value="Rhodanese"/>
    <property type="match status" value="1"/>
</dbReference>
<dbReference type="Proteomes" id="UP000251166">
    <property type="component" value="Plasmid unnamed3"/>
</dbReference>
<keyword evidence="2" id="KW-0614">Plasmid</keyword>
<dbReference type="SMART" id="SM00450">
    <property type="entry name" value="RHOD"/>
    <property type="match status" value="1"/>
</dbReference>
<proteinExistence type="predicted"/>
<dbReference type="PANTHER" id="PTHR45431">
    <property type="entry name" value="RHODANESE-LIKE DOMAIN-CONTAINING PROTEIN 15, CHLOROPLASTIC"/>
    <property type="match status" value="1"/>
</dbReference>
<name>A0A2Z4YVY2_RHILE</name>
<accession>A0A2Z4YVY2</accession>
<dbReference type="Gene3D" id="3.40.250.10">
    <property type="entry name" value="Rhodanese-like domain"/>
    <property type="match status" value="1"/>
</dbReference>
<dbReference type="InterPro" id="IPR001763">
    <property type="entry name" value="Rhodanese-like_dom"/>
</dbReference>
<dbReference type="PANTHER" id="PTHR45431:SF3">
    <property type="entry name" value="RHODANESE-LIKE DOMAIN-CONTAINING PROTEIN 15, CHLOROPLASTIC"/>
    <property type="match status" value="1"/>
</dbReference>
<dbReference type="InterPro" id="IPR036873">
    <property type="entry name" value="Rhodanese-like_dom_sf"/>
</dbReference>
<evidence type="ECO:0000313" key="3">
    <source>
        <dbReference type="Proteomes" id="UP000251166"/>
    </source>
</evidence>
<dbReference type="InterPro" id="IPR052367">
    <property type="entry name" value="Thiosulfate_ST/Rhodanese-like"/>
</dbReference>
<evidence type="ECO:0000313" key="2">
    <source>
        <dbReference type="EMBL" id="AXA44273.1"/>
    </source>
</evidence>
<protein>
    <submittedName>
        <fullName evidence="2">Rhodanese-like domain family protein</fullName>
    </submittedName>
</protein>
<gene>
    <name evidence="2" type="ORF">DLJ82_6302</name>
</gene>
<organism evidence="2 3">
    <name type="scientific">Rhizobium leguminosarum</name>
    <dbReference type="NCBI Taxonomy" id="384"/>
    <lineage>
        <taxon>Bacteria</taxon>
        <taxon>Pseudomonadati</taxon>
        <taxon>Pseudomonadota</taxon>
        <taxon>Alphaproteobacteria</taxon>
        <taxon>Hyphomicrobiales</taxon>
        <taxon>Rhizobiaceae</taxon>
        <taxon>Rhizobium/Agrobacterium group</taxon>
        <taxon>Rhizobium</taxon>
    </lineage>
</organism>
<dbReference type="EMBL" id="CP030763">
    <property type="protein sequence ID" value="AXA44273.1"/>
    <property type="molecule type" value="Genomic_DNA"/>
</dbReference>
<reference evidence="2 3" key="1">
    <citation type="submission" date="2018-07" db="EMBL/GenBank/DDBJ databases">
        <title>Rhizobium leguminosarum strain:ATCC 14479 Genome sequencing and assembly.</title>
        <authorList>
            <person name="Chakraborty R."/>
        </authorList>
    </citation>
    <scope>NUCLEOTIDE SEQUENCE [LARGE SCALE GENOMIC DNA]</scope>
    <source>
        <strain evidence="2 3">ATCC 14479</strain>
        <plasmid evidence="3">Plasmid unnamed3</plasmid>
    </source>
</reference>
<sequence>MSTPSKSATLSSTQLPQGKQTVLGLYVTAKEAYEKWKAHPEKVMVLDVRTPEELLFVGHPPMAWKIPIAAQSYHWDDTKREFPMQLVPDFVSRVQAAAKPGDTIMVMCRSGGRSAIAANLLAKAGFTDVYNIIDGMEGDVVADPDSLFLGQRLKNGWKNSGCPWTYDLTPDRMLLPTG</sequence>
<dbReference type="SUPFAM" id="SSF52821">
    <property type="entry name" value="Rhodanese/Cell cycle control phosphatase"/>
    <property type="match status" value="1"/>
</dbReference>
<geneLocation type="plasmid" evidence="2 3">
    <name>unnamed3</name>
</geneLocation>
<dbReference type="RefSeq" id="WP_112908148.1">
    <property type="nucleotide sequence ID" value="NZ_CP030763.1"/>
</dbReference>
<dbReference type="AlphaFoldDB" id="A0A2Z4YVY2"/>
<dbReference type="PROSITE" id="PS50206">
    <property type="entry name" value="RHODANESE_3"/>
    <property type="match status" value="1"/>
</dbReference>
<evidence type="ECO:0000259" key="1">
    <source>
        <dbReference type="PROSITE" id="PS50206"/>
    </source>
</evidence>
<feature type="domain" description="Rhodanese" evidence="1">
    <location>
        <begin position="39"/>
        <end position="141"/>
    </location>
</feature>